<dbReference type="PANTHER" id="PTHR42938">
    <property type="entry name" value="FORMATE DEHYDROGENASE 1"/>
    <property type="match status" value="1"/>
</dbReference>
<dbReference type="InterPro" id="IPR036291">
    <property type="entry name" value="NAD(P)-bd_dom_sf"/>
</dbReference>
<name>A0A0F9UE50_9ZZZZ</name>
<dbReference type="PANTHER" id="PTHR42938:SF9">
    <property type="entry name" value="FORMATE DEHYDROGENASE 1"/>
    <property type="match status" value="1"/>
</dbReference>
<evidence type="ECO:0000313" key="4">
    <source>
        <dbReference type="EMBL" id="KKN85657.1"/>
    </source>
</evidence>
<dbReference type="InterPro" id="IPR006140">
    <property type="entry name" value="D-isomer_DH_NAD-bd"/>
</dbReference>
<evidence type="ECO:0000259" key="3">
    <source>
        <dbReference type="Pfam" id="PF02826"/>
    </source>
</evidence>
<sequence>MRLSDGLQRQIGQTMWTILVSEPLNDEPLAYLAAHGRVIRCGPEEVAAHIADADALIVRTYTQVDEALLEAAERLKVVGRAGVALDNIDVAACGKRGIEVVHTPAANTLAVVDYTIHQIIEMNRRFWPMEEATTPEAFHAARKQSFGRFLAEMTLGIVGCGRIGSRVGRAAAGLGMTVLYNDIRPIELDYPAREVDKPTLYAESDVVTLHVPLTDLTTRLIDADALKQFKPGSQLINAARGGCVNAFDVAAALQKGQLSAVAIDCHDPEPPPADYPLFGLAGAILTPHVAARVPAAMAAMCDVVYDVVRVLAGQSPEYPAPQD</sequence>
<feature type="domain" description="D-isomer specific 2-hydroxyacid dehydrogenase NAD-binding" evidence="3">
    <location>
        <begin position="118"/>
        <end position="290"/>
    </location>
</feature>
<keyword evidence="1" id="KW-0560">Oxidoreductase</keyword>
<dbReference type="SUPFAM" id="SSF51735">
    <property type="entry name" value="NAD(P)-binding Rossmann-fold domains"/>
    <property type="match status" value="1"/>
</dbReference>
<dbReference type="Pfam" id="PF00389">
    <property type="entry name" value="2-Hacid_dh"/>
    <property type="match status" value="1"/>
</dbReference>
<dbReference type="Pfam" id="PF02826">
    <property type="entry name" value="2-Hacid_dh_C"/>
    <property type="match status" value="1"/>
</dbReference>
<dbReference type="EMBL" id="LAZR01000156">
    <property type="protein sequence ID" value="KKN85657.1"/>
    <property type="molecule type" value="Genomic_DNA"/>
</dbReference>
<dbReference type="SUPFAM" id="SSF52283">
    <property type="entry name" value="Formate/glycerate dehydrogenase catalytic domain-like"/>
    <property type="match status" value="1"/>
</dbReference>
<evidence type="ECO:0008006" key="5">
    <source>
        <dbReference type="Google" id="ProtNLM"/>
    </source>
</evidence>
<dbReference type="InterPro" id="IPR029753">
    <property type="entry name" value="D-isomer_DH_CS"/>
</dbReference>
<dbReference type="InterPro" id="IPR006139">
    <property type="entry name" value="D-isomer_2_OHA_DH_cat_dom"/>
</dbReference>
<dbReference type="Gene3D" id="3.40.50.720">
    <property type="entry name" value="NAD(P)-binding Rossmann-like Domain"/>
    <property type="match status" value="2"/>
</dbReference>
<gene>
    <name evidence="4" type="ORF">LCGC14_0276400</name>
</gene>
<dbReference type="GO" id="GO:0016616">
    <property type="term" value="F:oxidoreductase activity, acting on the CH-OH group of donors, NAD or NADP as acceptor"/>
    <property type="evidence" value="ECO:0007669"/>
    <property type="project" value="InterPro"/>
</dbReference>
<dbReference type="GO" id="GO:0051287">
    <property type="term" value="F:NAD binding"/>
    <property type="evidence" value="ECO:0007669"/>
    <property type="project" value="InterPro"/>
</dbReference>
<comment type="caution">
    <text evidence="4">The sequence shown here is derived from an EMBL/GenBank/DDBJ whole genome shotgun (WGS) entry which is preliminary data.</text>
</comment>
<evidence type="ECO:0000256" key="1">
    <source>
        <dbReference type="ARBA" id="ARBA00023002"/>
    </source>
</evidence>
<dbReference type="PROSITE" id="PS00670">
    <property type="entry name" value="D_2_HYDROXYACID_DH_2"/>
    <property type="match status" value="1"/>
</dbReference>
<proteinExistence type="predicted"/>
<organism evidence="4">
    <name type="scientific">marine sediment metagenome</name>
    <dbReference type="NCBI Taxonomy" id="412755"/>
    <lineage>
        <taxon>unclassified sequences</taxon>
        <taxon>metagenomes</taxon>
        <taxon>ecological metagenomes</taxon>
    </lineage>
</organism>
<evidence type="ECO:0000259" key="2">
    <source>
        <dbReference type="Pfam" id="PF00389"/>
    </source>
</evidence>
<reference evidence="4" key="1">
    <citation type="journal article" date="2015" name="Nature">
        <title>Complex archaea that bridge the gap between prokaryotes and eukaryotes.</title>
        <authorList>
            <person name="Spang A."/>
            <person name="Saw J.H."/>
            <person name="Jorgensen S.L."/>
            <person name="Zaremba-Niedzwiedzka K."/>
            <person name="Martijn J."/>
            <person name="Lind A.E."/>
            <person name="van Eijk R."/>
            <person name="Schleper C."/>
            <person name="Guy L."/>
            <person name="Ettema T.J."/>
        </authorList>
    </citation>
    <scope>NUCLEOTIDE SEQUENCE</scope>
</reference>
<protein>
    <recommendedName>
        <fullName evidence="5">Phosphoglycerate dehydrogenase</fullName>
    </recommendedName>
</protein>
<accession>A0A0F9UE50</accession>
<feature type="domain" description="D-isomer specific 2-hydroxyacid dehydrogenase catalytic" evidence="2">
    <location>
        <begin position="18"/>
        <end position="314"/>
    </location>
</feature>
<dbReference type="AlphaFoldDB" id="A0A0F9UE50"/>